<evidence type="ECO:0000313" key="1">
    <source>
        <dbReference type="EMBL" id="SCU87154.1"/>
    </source>
</evidence>
<dbReference type="AlphaFoldDB" id="A0A1G4JAU0"/>
<dbReference type="Proteomes" id="UP000191144">
    <property type="component" value="Chromosome D"/>
</dbReference>
<sequence>MTMTLVASIGKQPFVEVAFQFFELAVSLCPESCFQQLLEEGCSGRKALELELEKEIISHPELDLEVEPRFLMKSISRNQLYDQSALELKIKLVIVSKTVIAYLDLFDGDFAEAFFKFRWTLQFLHESRRIPSVFNLPIAVSLDYERSLSLLCAKSLIKGFGGLQASKAKIASEFKVDRLDIFEGLLANILDCTEPSILTCGDELDQFMMDEMFTVLGQIEKCIAFLKGPLCEVEDFGISKSYAIRPQRSHIDGMIRKFILASTFKLSGDPTYVRCFDKILEGIILYGGIHLCIIAFFLELKRFHQAEFVLSRSTQQPARIVKSSYAALAEELTEDWDKMEAFNAGSKYLQCPQVLMKASGNGLIMVNTLYEESDKEHNHEITLLLSAAKLKAKRKIYGKPQTHQQFSKAQWQKGVSWVRFWENCYLDNKGDMPCELGKLLHDIYDPSFSSQ</sequence>
<protein>
    <submittedName>
        <fullName evidence="1">LAME_0D08988g1_1</fullName>
    </submittedName>
</protein>
<dbReference type="EMBL" id="LT598482">
    <property type="protein sequence ID" value="SCU87154.1"/>
    <property type="molecule type" value="Genomic_DNA"/>
</dbReference>
<organism evidence="1 2">
    <name type="scientific">Lachancea meyersii CBS 8951</name>
    <dbReference type="NCBI Taxonomy" id="1266667"/>
    <lineage>
        <taxon>Eukaryota</taxon>
        <taxon>Fungi</taxon>
        <taxon>Dikarya</taxon>
        <taxon>Ascomycota</taxon>
        <taxon>Saccharomycotina</taxon>
        <taxon>Saccharomycetes</taxon>
        <taxon>Saccharomycetales</taxon>
        <taxon>Saccharomycetaceae</taxon>
        <taxon>Lachancea</taxon>
    </lineage>
</organism>
<name>A0A1G4JAU0_9SACH</name>
<accession>A0A1G4JAU0</accession>
<proteinExistence type="predicted"/>
<reference evidence="2" key="1">
    <citation type="submission" date="2016-03" db="EMBL/GenBank/DDBJ databases">
        <authorList>
            <person name="Devillers Hugo."/>
        </authorList>
    </citation>
    <scope>NUCLEOTIDE SEQUENCE [LARGE SCALE GENOMIC DNA]</scope>
</reference>
<evidence type="ECO:0000313" key="2">
    <source>
        <dbReference type="Proteomes" id="UP000191144"/>
    </source>
</evidence>
<dbReference type="OrthoDB" id="4065753at2759"/>
<gene>
    <name evidence="1" type="ORF">LAME_0D08988G</name>
</gene>
<keyword evidence="2" id="KW-1185">Reference proteome</keyword>